<feature type="domain" description="F-box" evidence="1">
    <location>
        <begin position="5"/>
        <end position="42"/>
    </location>
</feature>
<accession>E4V4B9</accession>
<dbReference type="InterPro" id="IPR001810">
    <property type="entry name" value="F-box_dom"/>
</dbReference>
<dbReference type="VEuPathDB" id="FungiDB:MGYG_07847"/>
<gene>
    <name evidence="2" type="ORF">MGYG_07847</name>
</gene>
<dbReference type="RefSeq" id="XP_003169678.1">
    <property type="nucleotide sequence ID" value="XM_003169630.1"/>
</dbReference>
<dbReference type="AlphaFoldDB" id="E4V4B9"/>
<dbReference type="EMBL" id="DS989829">
    <property type="protein sequence ID" value="EFR04843.1"/>
    <property type="molecule type" value="Genomic_DNA"/>
</dbReference>
<dbReference type="STRING" id="535722.E4V4B9"/>
<dbReference type="Pfam" id="PF12937">
    <property type="entry name" value="F-box-like"/>
    <property type="match status" value="1"/>
</dbReference>
<keyword evidence="3" id="KW-1185">Reference proteome</keyword>
<evidence type="ECO:0000259" key="1">
    <source>
        <dbReference type="Pfam" id="PF12937"/>
    </source>
</evidence>
<dbReference type="OrthoDB" id="4170377at2759"/>
<dbReference type="InParanoid" id="E4V4B9"/>
<dbReference type="OMA" id="ITYDGRW"/>
<name>E4V4B9_ARTGP</name>
<organism evidence="3">
    <name type="scientific">Arthroderma gypseum (strain ATCC MYA-4604 / CBS 118893)</name>
    <name type="common">Microsporum gypseum</name>
    <dbReference type="NCBI Taxonomy" id="535722"/>
    <lineage>
        <taxon>Eukaryota</taxon>
        <taxon>Fungi</taxon>
        <taxon>Dikarya</taxon>
        <taxon>Ascomycota</taxon>
        <taxon>Pezizomycotina</taxon>
        <taxon>Eurotiomycetes</taxon>
        <taxon>Eurotiomycetidae</taxon>
        <taxon>Onygenales</taxon>
        <taxon>Arthrodermataceae</taxon>
        <taxon>Nannizzia</taxon>
    </lineage>
</organism>
<evidence type="ECO:0000313" key="3">
    <source>
        <dbReference type="Proteomes" id="UP000002669"/>
    </source>
</evidence>
<evidence type="ECO:0000313" key="2">
    <source>
        <dbReference type="EMBL" id="EFR04843.1"/>
    </source>
</evidence>
<protein>
    <recommendedName>
        <fullName evidence="1">F-box domain-containing protein</fullName>
    </recommendedName>
</protein>
<proteinExistence type="predicted"/>
<sequence>MATLETVPEEIFLSIFDCLDHSYKPDYLRYLTVSRRWQRAVERFFFEDLSIDSAQLSNFAALFQGKGAHRKALVKQLSYHAVLPPYDGDDCHQHEELNNQVFSAAILELFQILETFSEDEAVKANFGRGRGIVLYLEPPVSPNDKNIPPPDKEYRLHAVFIRLLNPKQLPTLACVSDLIVGCIGGRRILDPASGVYLASMMKNLNCWRMSYNDYWESITDETLIRIRRDFIKALSNHNQAVAKFDLRSQSCDRIDESIPAPKHTSSPTAMDPFSIAIHEFIQRANVSVIDIEGTHPMSPEILWPYKTVKDVPVPLWPKLEHIFLYPAHHTPDGDWYFSGDPKIASHSEFSGPANGNGVKNLVRLAGQTENTFRSVLVPERIDPFLKAIAQVVRHVPSLRRLDVWFGDEQLCPRYVKVDDLRRRFRIFYFAPGMKSWYDEESPRSRPRIICDVGGSWRASEEIEEMWMEAMGPNGLIHYHH</sequence>
<dbReference type="Proteomes" id="UP000002669">
    <property type="component" value="Unassembled WGS sequence"/>
</dbReference>
<dbReference type="GeneID" id="10024903"/>
<dbReference type="eggNOG" id="ENOG502RAIK">
    <property type="taxonomic scope" value="Eukaryota"/>
</dbReference>
<dbReference type="HOGENOM" id="CLU_029473_1_0_1"/>
<reference evidence="3" key="1">
    <citation type="journal article" date="2012" name="MBio">
        <title>Comparative genome analysis of Trichophyton rubrum and related dermatophytes reveals candidate genes involved in infection.</title>
        <authorList>
            <person name="Martinez D.A."/>
            <person name="Oliver B.G."/>
            <person name="Graeser Y."/>
            <person name="Goldberg J.M."/>
            <person name="Li W."/>
            <person name="Martinez-Rossi N.M."/>
            <person name="Monod M."/>
            <person name="Shelest E."/>
            <person name="Barton R.C."/>
            <person name="Birch E."/>
            <person name="Brakhage A.A."/>
            <person name="Chen Z."/>
            <person name="Gurr S.J."/>
            <person name="Heiman D."/>
            <person name="Heitman J."/>
            <person name="Kosti I."/>
            <person name="Rossi A."/>
            <person name="Saif S."/>
            <person name="Samalova M."/>
            <person name="Saunders C.W."/>
            <person name="Shea T."/>
            <person name="Summerbell R.C."/>
            <person name="Xu J."/>
            <person name="Young S."/>
            <person name="Zeng Q."/>
            <person name="Birren B.W."/>
            <person name="Cuomo C.A."/>
            <person name="White T.C."/>
        </authorList>
    </citation>
    <scope>NUCLEOTIDE SEQUENCE [LARGE SCALE GENOMIC DNA]</scope>
    <source>
        <strain evidence="3">ATCC MYA-4604 / CBS 118893</strain>
    </source>
</reference>